<evidence type="ECO:0008006" key="3">
    <source>
        <dbReference type="Google" id="ProtNLM"/>
    </source>
</evidence>
<protein>
    <recommendedName>
        <fullName evidence="3">Lipoprotein</fullName>
    </recommendedName>
</protein>
<evidence type="ECO:0000313" key="2">
    <source>
        <dbReference type="Proteomes" id="UP001497493"/>
    </source>
</evidence>
<name>A0ABP1C4P9_9GAMM</name>
<gene>
    <name evidence="1" type="ORF">MECH1_V1_0423</name>
</gene>
<accession>A0ABP1C4P9</accession>
<dbReference type="EMBL" id="OZ026884">
    <property type="protein sequence ID" value="CAL1239199.1"/>
    <property type="molecule type" value="Genomic_DNA"/>
</dbReference>
<evidence type="ECO:0000313" key="1">
    <source>
        <dbReference type="EMBL" id="CAL1239199.1"/>
    </source>
</evidence>
<sequence length="236" mass="25883">MNGLPNGPASPPKTPDAMKHPCWLLLASLALSGCGSWRDAFLGRATPLAPLEEARLGQTAREEIVHRYGPPDEVNARNLDATTREVVFYFDPYPGADQRPQYRFLACEFSKGVLTGYSFVDTGQPPRAGFDEQALARLVRGQSTRRQVESALGRPEGKALLPTTITLPALNLQLGGAPFPLTRIPDGAWEVWQYHQQAYDVATRKASQQTLSLFFDDHGVLLGSSLLRELTTKPAP</sequence>
<keyword evidence="2" id="KW-1185">Reference proteome</keyword>
<organism evidence="1 2">
    <name type="scientific">Candidatus Methylocalor cossyra</name>
    <dbReference type="NCBI Taxonomy" id="3108543"/>
    <lineage>
        <taxon>Bacteria</taxon>
        <taxon>Pseudomonadati</taxon>
        <taxon>Pseudomonadota</taxon>
        <taxon>Gammaproteobacteria</taxon>
        <taxon>Methylococcales</taxon>
        <taxon>Methylococcaceae</taxon>
        <taxon>Candidatus Methylocalor</taxon>
    </lineage>
</organism>
<proteinExistence type="predicted"/>
<dbReference type="Proteomes" id="UP001497493">
    <property type="component" value="Chromosome"/>
</dbReference>
<reference evidence="1 2" key="1">
    <citation type="submission" date="2024-04" db="EMBL/GenBank/DDBJ databases">
        <authorList>
            <person name="Cremers G."/>
        </authorList>
    </citation>
    <scope>NUCLEOTIDE SEQUENCE [LARGE SCALE GENOMIC DNA]</scope>
    <source>
        <strain evidence="1">MeCH1-AG</strain>
    </source>
</reference>